<dbReference type="Pfam" id="PF08659">
    <property type="entry name" value="KR"/>
    <property type="match status" value="1"/>
</dbReference>
<dbReference type="Gene3D" id="1.10.1200.10">
    <property type="entry name" value="ACP-like"/>
    <property type="match status" value="1"/>
</dbReference>
<evidence type="ECO:0000256" key="2">
    <source>
        <dbReference type="ARBA" id="ARBA00022553"/>
    </source>
</evidence>
<dbReference type="GeneID" id="41956184"/>
<dbReference type="AlphaFoldDB" id="A0A6P8BJU9"/>
<dbReference type="GO" id="GO:0006633">
    <property type="term" value="P:fatty acid biosynthetic process"/>
    <property type="evidence" value="ECO:0007669"/>
    <property type="project" value="TreeGrafter"/>
</dbReference>
<dbReference type="PANTHER" id="PTHR43775">
    <property type="entry name" value="FATTY ACID SYNTHASE"/>
    <property type="match status" value="1"/>
</dbReference>
<dbReference type="GO" id="GO:0016491">
    <property type="term" value="F:oxidoreductase activity"/>
    <property type="evidence" value="ECO:0007669"/>
    <property type="project" value="UniProtKB-KW"/>
</dbReference>
<sequence length="300" mass="32925">MGCSVSCVAGHAESAADIKKAISLAPHRVRGVIHLAMVLRDSPVADMAYNDRIAANEPKVTSAWNLHQALADTPVDFFVMASSLVTVVEQPGQGNYSASNTFLEAFTQYRRSLGLPASVLNICPIEDVGFVAENPVARRNMKAQGLYFLAEKEMLDFLELSIKLSPASEFTSSHLHTTNAGGHSVERLRYADPWTTLASTRTNWRRDRRMGFYHNVQANGNALSSRAGRSANEVLSRFLEHATASLATLGEAKSVDFLARQVGAKVFSLMLKENDEVVDTSLTLQQIGLDSLMAIELRRW</sequence>
<dbReference type="InterPro" id="IPR036736">
    <property type="entry name" value="ACP-like_sf"/>
</dbReference>
<dbReference type="KEGG" id="pgri:PgNI_01195"/>
<evidence type="ECO:0000256" key="1">
    <source>
        <dbReference type="ARBA" id="ARBA00022450"/>
    </source>
</evidence>
<dbReference type="InterPro" id="IPR050091">
    <property type="entry name" value="PKS_NRPS_Biosynth_Enz"/>
</dbReference>
<reference evidence="6" key="3">
    <citation type="submission" date="2025-08" db="UniProtKB">
        <authorList>
            <consortium name="RefSeq"/>
        </authorList>
    </citation>
    <scope>IDENTIFICATION</scope>
    <source>
        <strain evidence="6">NI907</strain>
    </source>
</reference>
<dbReference type="PANTHER" id="PTHR43775:SF46">
    <property type="entry name" value="FUMIGERMIN SYNTHASE"/>
    <property type="match status" value="1"/>
</dbReference>
<evidence type="ECO:0000259" key="4">
    <source>
        <dbReference type="SMART" id="SM00822"/>
    </source>
</evidence>
<keyword evidence="1" id="KW-0596">Phosphopantetheine</keyword>
<dbReference type="GO" id="GO:0044550">
    <property type="term" value="P:secondary metabolite biosynthetic process"/>
    <property type="evidence" value="ECO:0007669"/>
    <property type="project" value="TreeGrafter"/>
</dbReference>
<protein>
    <recommendedName>
        <fullName evidence="4">Ketoreductase domain-containing protein</fullName>
    </recommendedName>
</protein>
<dbReference type="SMART" id="SM00822">
    <property type="entry name" value="PKS_KR"/>
    <property type="match status" value="1"/>
</dbReference>
<accession>A0A6P8BJU9</accession>
<keyword evidence="5" id="KW-1185">Reference proteome</keyword>
<dbReference type="InterPro" id="IPR057326">
    <property type="entry name" value="KR_dom"/>
</dbReference>
<dbReference type="Gene3D" id="3.40.50.720">
    <property type="entry name" value="NAD(P)-binding Rossmann-like Domain"/>
    <property type="match status" value="1"/>
</dbReference>
<proteinExistence type="predicted"/>
<dbReference type="OrthoDB" id="5242078at2759"/>
<dbReference type="RefSeq" id="XP_030987279.1">
    <property type="nucleotide sequence ID" value="XM_031121270.1"/>
</dbReference>
<reference evidence="6" key="2">
    <citation type="submission" date="2019-10" db="EMBL/GenBank/DDBJ databases">
        <authorList>
            <consortium name="NCBI Genome Project"/>
        </authorList>
    </citation>
    <scope>NUCLEOTIDE SEQUENCE</scope>
    <source>
        <strain evidence="6">NI907</strain>
    </source>
</reference>
<keyword evidence="3" id="KW-0560">Oxidoreductase</keyword>
<dbReference type="Proteomes" id="UP000515153">
    <property type="component" value="Unplaced"/>
</dbReference>
<evidence type="ECO:0000256" key="3">
    <source>
        <dbReference type="ARBA" id="ARBA00023002"/>
    </source>
</evidence>
<evidence type="ECO:0000313" key="6">
    <source>
        <dbReference type="RefSeq" id="XP_030987279.1"/>
    </source>
</evidence>
<dbReference type="InterPro" id="IPR013968">
    <property type="entry name" value="PKS_KR"/>
</dbReference>
<feature type="domain" description="Ketoreductase" evidence="4">
    <location>
        <begin position="1"/>
        <end position="128"/>
    </location>
</feature>
<dbReference type="GO" id="GO:0004312">
    <property type="term" value="F:fatty acid synthase activity"/>
    <property type="evidence" value="ECO:0007669"/>
    <property type="project" value="TreeGrafter"/>
</dbReference>
<evidence type="ECO:0000313" key="5">
    <source>
        <dbReference type="Proteomes" id="UP000515153"/>
    </source>
</evidence>
<dbReference type="InterPro" id="IPR036291">
    <property type="entry name" value="NAD(P)-bd_dom_sf"/>
</dbReference>
<organism evidence="5 6">
    <name type="scientific">Pyricularia grisea</name>
    <name type="common">Crabgrass-specific blast fungus</name>
    <name type="synonym">Magnaporthe grisea</name>
    <dbReference type="NCBI Taxonomy" id="148305"/>
    <lineage>
        <taxon>Eukaryota</taxon>
        <taxon>Fungi</taxon>
        <taxon>Dikarya</taxon>
        <taxon>Ascomycota</taxon>
        <taxon>Pezizomycotina</taxon>
        <taxon>Sordariomycetes</taxon>
        <taxon>Sordariomycetidae</taxon>
        <taxon>Magnaporthales</taxon>
        <taxon>Pyriculariaceae</taxon>
        <taxon>Pyricularia</taxon>
    </lineage>
</organism>
<dbReference type="SUPFAM" id="SSF51735">
    <property type="entry name" value="NAD(P)-binding Rossmann-fold domains"/>
    <property type="match status" value="1"/>
</dbReference>
<keyword evidence="2" id="KW-0597">Phosphoprotein</keyword>
<reference evidence="6" key="1">
    <citation type="journal article" date="2019" name="Mol. Biol. Evol.">
        <title>Blast fungal genomes show frequent chromosomal changes, gene gains and losses, and effector gene turnover.</title>
        <authorList>
            <person name="Gomez Luciano L.B."/>
            <person name="Jason Tsai I."/>
            <person name="Chuma I."/>
            <person name="Tosa Y."/>
            <person name="Chen Y.H."/>
            <person name="Li J.Y."/>
            <person name="Li M.Y."/>
            <person name="Jade Lu M.Y."/>
            <person name="Nakayashiki H."/>
            <person name="Li W.H."/>
        </authorList>
    </citation>
    <scope>NUCLEOTIDE SEQUENCE</scope>
    <source>
        <strain evidence="6">NI907</strain>
    </source>
</reference>
<name>A0A6P8BJU9_PYRGI</name>
<gene>
    <name evidence="6" type="ORF">PgNI_01195</name>
</gene>